<gene>
    <name evidence="2" type="ORF">DVH24_012002</name>
</gene>
<feature type="compositionally biased region" description="Polar residues" evidence="1">
    <location>
        <begin position="46"/>
        <end position="64"/>
    </location>
</feature>
<sequence>MKNGYDGRVTAQAHRGWDRPAPNGKNRLRLSQFTSARGIDWHPAQASPQAGLKSTNLGTGSSDA</sequence>
<protein>
    <submittedName>
        <fullName evidence="2">Uncharacterized protein</fullName>
    </submittedName>
</protein>
<dbReference type="Proteomes" id="UP000290289">
    <property type="component" value="Chromosome 15"/>
</dbReference>
<accession>A0A498HLC7</accession>
<name>A0A498HLC7_MALDO</name>
<comment type="caution">
    <text evidence="2">The sequence shown here is derived from an EMBL/GenBank/DDBJ whole genome shotgun (WGS) entry which is preliminary data.</text>
</comment>
<feature type="region of interest" description="Disordered" evidence="1">
    <location>
        <begin position="1"/>
        <end position="26"/>
    </location>
</feature>
<evidence type="ECO:0000256" key="1">
    <source>
        <dbReference type="SAM" id="MobiDB-lite"/>
    </source>
</evidence>
<reference evidence="2 3" key="1">
    <citation type="submission" date="2018-10" db="EMBL/GenBank/DDBJ databases">
        <title>A high-quality apple genome assembly.</title>
        <authorList>
            <person name="Hu J."/>
        </authorList>
    </citation>
    <scope>NUCLEOTIDE SEQUENCE [LARGE SCALE GENOMIC DNA]</scope>
    <source>
        <strain evidence="3">cv. HFTH1</strain>
        <tissue evidence="2">Young leaf</tissue>
    </source>
</reference>
<organism evidence="2 3">
    <name type="scientific">Malus domestica</name>
    <name type="common">Apple</name>
    <name type="synonym">Pyrus malus</name>
    <dbReference type="NCBI Taxonomy" id="3750"/>
    <lineage>
        <taxon>Eukaryota</taxon>
        <taxon>Viridiplantae</taxon>
        <taxon>Streptophyta</taxon>
        <taxon>Embryophyta</taxon>
        <taxon>Tracheophyta</taxon>
        <taxon>Spermatophyta</taxon>
        <taxon>Magnoliopsida</taxon>
        <taxon>eudicotyledons</taxon>
        <taxon>Gunneridae</taxon>
        <taxon>Pentapetalae</taxon>
        <taxon>rosids</taxon>
        <taxon>fabids</taxon>
        <taxon>Rosales</taxon>
        <taxon>Rosaceae</taxon>
        <taxon>Amygdaloideae</taxon>
        <taxon>Maleae</taxon>
        <taxon>Malus</taxon>
    </lineage>
</organism>
<evidence type="ECO:0000313" key="3">
    <source>
        <dbReference type="Proteomes" id="UP000290289"/>
    </source>
</evidence>
<dbReference type="AlphaFoldDB" id="A0A498HLC7"/>
<evidence type="ECO:0000313" key="2">
    <source>
        <dbReference type="EMBL" id="RXH72318.1"/>
    </source>
</evidence>
<dbReference type="EMBL" id="RDQH01000341">
    <property type="protein sequence ID" value="RXH72318.1"/>
    <property type="molecule type" value="Genomic_DNA"/>
</dbReference>
<keyword evidence="3" id="KW-1185">Reference proteome</keyword>
<proteinExistence type="predicted"/>
<feature type="region of interest" description="Disordered" evidence="1">
    <location>
        <begin position="39"/>
        <end position="64"/>
    </location>
</feature>